<sequence>MPTALEIAEKLLKNEKANRALYGQLIDSLDDPRYIRLAENLELLQNRQLNILNRLIAELEEDVPPPPQDRYYAQHVLQPGETLNVLAIKYNTTVSKIRQLNPNLGPNPQAGQVITLAIEIPKPPPGHIKYYVQRGDSLYLIADRYNTDIDTLVRLNNIADPDVIYPGRILIIPRTSRG</sequence>
<dbReference type="GO" id="GO:0008932">
    <property type="term" value="F:lytic endotransglycosylase activity"/>
    <property type="evidence" value="ECO:0007669"/>
    <property type="project" value="TreeGrafter"/>
</dbReference>
<name>A0A4V6QBA3_9FIRM</name>
<comment type="caution">
    <text evidence="2">The sequence shown here is derived from an EMBL/GenBank/DDBJ whole genome shotgun (WGS) entry which is preliminary data.</text>
</comment>
<dbReference type="Proteomes" id="UP000295832">
    <property type="component" value="Unassembled WGS sequence"/>
</dbReference>
<feature type="domain" description="LysM" evidence="1">
    <location>
        <begin position="128"/>
        <end position="172"/>
    </location>
</feature>
<feature type="domain" description="LysM" evidence="1">
    <location>
        <begin position="73"/>
        <end position="116"/>
    </location>
</feature>
<dbReference type="AlphaFoldDB" id="A0A4V6QBA3"/>
<dbReference type="Gene3D" id="3.10.350.10">
    <property type="entry name" value="LysM domain"/>
    <property type="match status" value="2"/>
</dbReference>
<dbReference type="PANTHER" id="PTHR33734">
    <property type="entry name" value="LYSM DOMAIN-CONTAINING GPI-ANCHORED PROTEIN 2"/>
    <property type="match status" value="1"/>
</dbReference>
<evidence type="ECO:0000259" key="1">
    <source>
        <dbReference type="PROSITE" id="PS51782"/>
    </source>
</evidence>
<gene>
    <name evidence="2" type="ORF">C7959_104109</name>
</gene>
<evidence type="ECO:0000313" key="2">
    <source>
        <dbReference type="EMBL" id="TDX52981.1"/>
    </source>
</evidence>
<evidence type="ECO:0000313" key="3">
    <source>
        <dbReference type="Proteomes" id="UP000295832"/>
    </source>
</evidence>
<dbReference type="STRING" id="926561.GCA_000379025_00442"/>
<dbReference type="RefSeq" id="WP_134115229.1">
    <property type="nucleotide sequence ID" value="NZ_SOEG01000004.1"/>
</dbReference>
<dbReference type="PROSITE" id="PS51782">
    <property type="entry name" value="LYSM"/>
    <property type="match status" value="2"/>
</dbReference>
<proteinExistence type="predicted"/>
<dbReference type="EMBL" id="SOEG01000004">
    <property type="protein sequence ID" value="TDX52981.1"/>
    <property type="molecule type" value="Genomic_DNA"/>
</dbReference>
<dbReference type="CDD" id="cd00118">
    <property type="entry name" value="LysM"/>
    <property type="match status" value="2"/>
</dbReference>
<dbReference type="InterPro" id="IPR018392">
    <property type="entry name" value="LysM"/>
</dbReference>
<dbReference type="SUPFAM" id="SSF54106">
    <property type="entry name" value="LysM domain"/>
    <property type="match status" value="2"/>
</dbReference>
<protein>
    <submittedName>
        <fullName evidence="2">LysM domain-containing protein</fullName>
    </submittedName>
</protein>
<dbReference type="PANTHER" id="PTHR33734:SF22">
    <property type="entry name" value="MEMBRANE-BOUND LYTIC MUREIN TRANSGLYCOSYLASE D"/>
    <property type="match status" value="1"/>
</dbReference>
<accession>A0A4V6QBA3</accession>
<dbReference type="InterPro" id="IPR036779">
    <property type="entry name" value="LysM_dom_sf"/>
</dbReference>
<dbReference type="Pfam" id="PF01476">
    <property type="entry name" value="LysM"/>
    <property type="match status" value="2"/>
</dbReference>
<dbReference type="SMART" id="SM00257">
    <property type="entry name" value="LysM"/>
    <property type="match status" value="2"/>
</dbReference>
<keyword evidence="3" id="KW-1185">Reference proteome</keyword>
<organism evidence="2 3">
    <name type="scientific">Orenia marismortui</name>
    <dbReference type="NCBI Taxonomy" id="46469"/>
    <lineage>
        <taxon>Bacteria</taxon>
        <taxon>Bacillati</taxon>
        <taxon>Bacillota</taxon>
        <taxon>Clostridia</taxon>
        <taxon>Halanaerobiales</taxon>
        <taxon>Halobacteroidaceae</taxon>
        <taxon>Orenia</taxon>
    </lineage>
</organism>
<reference evidence="2 3" key="1">
    <citation type="submission" date="2019-03" db="EMBL/GenBank/DDBJ databases">
        <title>Subsurface microbial communities from deep shales in Ohio and West Virginia, USA.</title>
        <authorList>
            <person name="Wrighton K."/>
        </authorList>
    </citation>
    <scope>NUCLEOTIDE SEQUENCE [LARGE SCALE GENOMIC DNA]</scope>
    <source>
        <strain evidence="2 3">MSL 6dP</strain>
    </source>
</reference>